<evidence type="ECO:0000256" key="3">
    <source>
        <dbReference type="ARBA" id="ARBA00000895"/>
    </source>
</evidence>
<feature type="transmembrane region" description="Helical" evidence="32">
    <location>
        <begin position="343"/>
        <end position="361"/>
    </location>
</feature>
<comment type="catalytic activity">
    <reaction evidence="19">
        <text>1-O-(9Z-octadecyl)-3-(9Z-octadecenoyl)-glycerol + (9Z)-octadecenoyl-CoA = 1-O-(9Z-octadecenyl)-2,3-di-(9Z-octadecenoyl)glycerol + CoA</text>
        <dbReference type="Rhea" id="RHEA:55344"/>
        <dbReference type="ChEBI" id="CHEBI:57287"/>
        <dbReference type="ChEBI" id="CHEBI:57387"/>
        <dbReference type="ChEBI" id="CHEBI:138735"/>
        <dbReference type="ChEBI" id="CHEBI:197429"/>
    </reaction>
    <physiologicalReaction direction="left-to-right" evidence="19">
        <dbReference type="Rhea" id="RHEA:55345"/>
    </physiologicalReaction>
</comment>
<feature type="transmembrane region" description="Helical" evidence="32">
    <location>
        <begin position="404"/>
        <end position="425"/>
    </location>
</feature>
<feature type="compositionally biased region" description="Polar residues" evidence="31">
    <location>
        <begin position="42"/>
        <end position="51"/>
    </location>
</feature>
<comment type="catalytic activity">
    <reaction evidence="6">
        <text>1,2-di-(9Z-octadecenoyl)-sn-glycerol + hexadecanoyl-CoA = 1,2-di-(9Z)-octadecenoyl-3-hexadecanoyl-sn-glycerol + CoA</text>
        <dbReference type="Rhea" id="RHEA:38163"/>
        <dbReference type="ChEBI" id="CHEBI:52333"/>
        <dbReference type="ChEBI" id="CHEBI:57287"/>
        <dbReference type="ChEBI" id="CHEBI:57379"/>
        <dbReference type="ChEBI" id="CHEBI:75583"/>
    </reaction>
    <physiologicalReaction direction="left-to-right" evidence="6">
        <dbReference type="Rhea" id="RHEA:38164"/>
    </physiologicalReaction>
</comment>
<evidence type="ECO:0000256" key="19">
    <source>
        <dbReference type="ARBA" id="ARBA00047609"/>
    </source>
</evidence>
<evidence type="ECO:0000256" key="29">
    <source>
        <dbReference type="PIRNR" id="PIRNR000439"/>
    </source>
</evidence>
<dbReference type="UniPathway" id="UPA00230"/>
<comment type="catalytic activity">
    <reaction evidence="22">
        <text>2-(9Z-octadecenoyl)-glycerol + (9Z)-octadecenoyl-CoA = 1,2-di-(9Z-octadecenoyl)-sn-glycerol + CoA</text>
        <dbReference type="Rhea" id="RHEA:37911"/>
        <dbReference type="ChEBI" id="CHEBI:52333"/>
        <dbReference type="ChEBI" id="CHEBI:57287"/>
        <dbReference type="ChEBI" id="CHEBI:57387"/>
        <dbReference type="ChEBI" id="CHEBI:73990"/>
    </reaction>
    <physiologicalReaction direction="left-to-right" evidence="22">
        <dbReference type="Rhea" id="RHEA:37912"/>
    </physiologicalReaction>
</comment>
<protein>
    <recommendedName>
        <fullName evidence="29">O-acyltransferase</fullName>
    </recommendedName>
</protein>
<feature type="transmembrane region" description="Helical" evidence="32">
    <location>
        <begin position="467"/>
        <end position="485"/>
    </location>
</feature>
<evidence type="ECO:0000256" key="12">
    <source>
        <dbReference type="ARBA" id="ARBA00022692"/>
    </source>
</evidence>
<evidence type="ECO:0000256" key="16">
    <source>
        <dbReference type="ARBA" id="ARBA00023315"/>
    </source>
</evidence>
<dbReference type="AlphaFoldDB" id="A0A0N5AH49"/>
<accession>A0A0N5AH49</accession>
<sequence>MVTVDHNIKRRRVSSLSFGDRYSDKVRRGKLNGKDYEDRSGSDGQNTGKRLSQKSNCELCNFSDQFEMLTPVHKPQSSLFSSSSGWTNFRGLFNLAILLLFVSNGRVALENLIKYGILINPTGWIHYISSTYHHNWPNLTLTTCSNITILLAFLFEKLLAAKIIGNTFGGILYTVLLALHIILPAVFVLWGNPLFTVVALSVYVVTFLKLVSYAHVNYWSRTVAGNNVQVKKVNFTAVYFLIFYLRSAKSDETYPNNISLKNLYYFMFAPTLCYEINFPRTSRIHKRFVLKRFCEFISLSIIIVALYQQWVMPLLRNSVEPFSKMKLGRCVERVLKLAIPNHVIWLIFFYTFFHSLLNFVAELLRFADRRFYLDFWNAETLSVFWKTWNIPVHRWAVRHLYKPMINMGFGKMSAAVAVFFVSAFFHEYLVSVPLSMFRLWAFYAMISQIPLSYITDKVVHGGRTGNIIMWVTLILGQPMVILMYVHDWYIMHHPHVKL</sequence>
<evidence type="ECO:0000256" key="4">
    <source>
        <dbReference type="ARBA" id="ARBA00001118"/>
    </source>
</evidence>
<feature type="transmembrane region" description="Helical" evidence="32">
    <location>
        <begin position="437"/>
        <end position="455"/>
    </location>
</feature>
<evidence type="ECO:0000256" key="17">
    <source>
        <dbReference type="ARBA" id="ARBA00023610"/>
    </source>
</evidence>
<feature type="compositionally biased region" description="Basic and acidic residues" evidence="31">
    <location>
        <begin position="30"/>
        <end position="41"/>
    </location>
</feature>
<comment type="catalytic activity">
    <reaction evidence="23">
        <text>1-octadecanoyl-2-(5Z,8Z,11Z,14Z-eicosatetraenoyl)-sn-glycerol + (9Z)-octadecenoyl-CoA = 1-octadecanoyl-2-(5Z,8Z,11Z,14Z)-eicosatetraenoyl-3-(9Z)-octadecenoyl-sn-glycerol + CoA</text>
        <dbReference type="Rhea" id="RHEA:38307"/>
        <dbReference type="ChEBI" id="CHEBI:57287"/>
        <dbReference type="ChEBI" id="CHEBI:57387"/>
        <dbReference type="ChEBI" id="CHEBI:75728"/>
        <dbReference type="ChEBI" id="CHEBI:75729"/>
    </reaction>
    <physiologicalReaction direction="left-to-right" evidence="23">
        <dbReference type="Rhea" id="RHEA:38308"/>
    </physiologicalReaction>
</comment>
<comment type="catalytic activity">
    <reaction evidence="20">
        <text>1-O-(9Z-octadecenyl)-glycerol + (9Z)-octadecenoyl-CoA = 1-O-(9Z-octadecyl)-3-(9Z-octadecenoyl)-glycerol + CoA</text>
        <dbReference type="Rhea" id="RHEA:55340"/>
        <dbReference type="ChEBI" id="CHEBI:34116"/>
        <dbReference type="ChEBI" id="CHEBI:57287"/>
        <dbReference type="ChEBI" id="CHEBI:57387"/>
        <dbReference type="ChEBI" id="CHEBI:197429"/>
    </reaction>
    <physiologicalReaction direction="left-to-right" evidence="20">
        <dbReference type="Rhea" id="RHEA:55341"/>
    </physiologicalReaction>
</comment>
<comment type="pathway">
    <text evidence="9">Lipid metabolism; glycerolipid metabolism.</text>
</comment>
<feature type="region of interest" description="Disordered" evidence="31">
    <location>
        <begin position="30"/>
        <end position="51"/>
    </location>
</feature>
<comment type="catalytic activity">
    <reaction evidence="28">
        <text>1,3-di-(9Z-octadecenoyl)-glycerol + (9Z)-octadecenoyl-CoA = 1,2,3-tri-(9Z-octadecenoyl)-glycerol + CoA</text>
        <dbReference type="Rhea" id="RHEA:38435"/>
        <dbReference type="ChEBI" id="CHEBI:53753"/>
        <dbReference type="ChEBI" id="CHEBI:57287"/>
        <dbReference type="ChEBI" id="CHEBI:57387"/>
        <dbReference type="ChEBI" id="CHEBI:75735"/>
    </reaction>
    <physiologicalReaction direction="left-to-right" evidence="28">
        <dbReference type="Rhea" id="RHEA:38436"/>
    </physiologicalReaction>
</comment>
<evidence type="ECO:0000256" key="1">
    <source>
        <dbReference type="ARBA" id="ARBA00000174"/>
    </source>
</evidence>
<feature type="transmembrane region" description="Helical" evidence="32">
    <location>
        <begin position="193"/>
        <end position="211"/>
    </location>
</feature>
<comment type="catalytic activity">
    <reaction evidence="7">
        <text>all-trans-retinol + hexadecanoyl-CoA = all-trans-retinyl hexadecanoate + CoA</text>
        <dbReference type="Rhea" id="RHEA:38175"/>
        <dbReference type="ChEBI" id="CHEBI:17336"/>
        <dbReference type="ChEBI" id="CHEBI:17616"/>
        <dbReference type="ChEBI" id="CHEBI:57287"/>
        <dbReference type="ChEBI" id="CHEBI:57379"/>
    </reaction>
    <physiologicalReaction direction="left-to-right" evidence="7">
        <dbReference type="Rhea" id="RHEA:38176"/>
    </physiologicalReaction>
</comment>
<evidence type="ECO:0000256" key="27">
    <source>
        <dbReference type="ARBA" id="ARBA00049168"/>
    </source>
</evidence>
<comment type="catalytic activity">
    <reaction evidence="1">
        <text>hexadecane-1,2-diol + hexadecanoyl-CoA = 2-hydroxyhexadecyl hexadecanoate + CoA</text>
        <dbReference type="Rhea" id="RHEA:38171"/>
        <dbReference type="ChEBI" id="CHEBI:57287"/>
        <dbReference type="ChEBI" id="CHEBI:57379"/>
        <dbReference type="ChEBI" id="CHEBI:75586"/>
        <dbReference type="ChEBI" id="CHEBI:75587"/>
    </reaction>
    <physiologicalReaction direction="left-to-right" evidence="1">
        <dbReference type="Rhea" id="RHEA:38172"/>
    </physiologicalReaction>
</comment>
<keyword evidence="13 29" id="KW-0256">Endoplasmic reticulum</keyword>
<comment type="catalytic activity">
    <reaction evidence="25">
        <text>1,2-di-(9Z-octadecenoyl)-glycerol + (9Z)-octadecenoate + H(+) = 1,2,3-tri-(9Z-octadecenoyl)-glycerol + H2O</text>
        <dbReference type="Rhea" id="RHEA:38379"/>
        <dbReference type="ChEBI" id="CHEBI:15377"/>
        <dbReference type="ChEBI" id="CHEBI:15378"/>
        <dbReference type="ChEBI" id="CHEBI:30823"/>
        <dbReference type="ChEBI" id="CHEBI:52323"/>
        <dbReference type="ChEBI" id="CHEBI:53753"/>
    </reaction>
    <physiologicalReaction direction="left-to-right" evidence="25">
        <dbReference type="Rhea" id="RHEA:38380"/>
    </physiologicalReaction>
</comment>
<evidence type="ECO:0000256" key="28">
    <source>
        <dbReference type="ARBA" id="ARBA00049549"/>
    </source>
</evidence>
<reference evidence="34" key="1">
    <citation type="submission" date="2017-02" db="UniProtKB">
        <authorList>
            <consortium name="WormBaseParasite"/>
        </authorList>
    </citation>
    <scope>IDENTIFICATION</scope>
</reference>
<evidence type="ECO:0000256" key="13">
    <source>
        <dbReference type="ARBA" id="ARBA00022824"/>
    </source>
</evidence>
<evidence type="ECO:0000256" key="14">
    <source>
        <dbReference type="ARBA" id="ARBA00022989"/>
    </source>
</evidence>
<comment type="catalytic activity">
    <reaction evidence="2">
        <text>all-trans-retinol + an acyl-CoA = an all-trans-retinyl ester + CoA</text>
        <dbReference type="Rhea" id="RHEA:11488"/>
        <dbReference type="ChEBI" id="CHEBI:17336"/>
        <dbReference type="ChEBI" id="CHEBI:57287"/>
        <dbReference type="ChEBI" id="CHEBI:58342"/>
        <dbReference type="ChEBI" id="CHEBI:63410"/>
        <dbReference type="EC" id="2.3.1.76"/>
    </reaction>
    <physiologicalReaction direction="left-to-right" evidence="2">
        <dbReference type="Rhea" id="RHEA:11489"/>
    </physiologicalReaction>
</comment>
<evidence type="ECO:0000256" key="10">
    <source>
        <dbReference type="ARBA" id="ARBA00009010"/>
    </source>
</evidence>
<dbReference type="GO" id="GO:0019432">
    <property type="term" value="P:triglyceride biosynthetic process"/>
    <property type="evidence" value="ECO:0007669"/>
    <property type="project" value="InterPro"/>
</dbReference>
<evidence type="ECO:0000256" key="20">
    <source>
        <dbReference type="ARBA" id="ARBA00047807"/>
    </source>
</evidence>
<evidence type="ECO:0000256" key="9">
    <source>
        <dbReference type="ARBA" id="ARBA00005175"/>
    </source>
</evidence>
<proteinExistence type="inferred from homology"/>
<evidence type="ECO:0000256" key="23">
    <source>
        <dbReference type="ARBA" id="ARBA00048614"/>
    </source>
</evidence>
<feature type="transmembrane region" description="Helical" evidence="32">
    <location>
        <begin position="293"/>
        <end position="311"/>
    </location>
</feature>
<comment type="catalytic activity">
    <reaction evidence="24">
        <text>an acyl-CoA + a 1,2-diacyl-sn-glycerol = a triacyl-sn-glycerol + CoA</text>
        <dbReference type="Rhea" id="RHEA:10868"/>
        <dbReference type="ChEBI" id="CHEBI:17815"/>
        <dbReference type="ChEBI" id="CHEBI:57287"/>
        <dbReference type="ChEBI" id="CHEBI:58342"/>
        <dbReference type="ChEBI" id="CHEBI:64615"/>
        <dbReference type="EC" id="2.3.1.20"/>
    </reaction>
    <physiologicalReaction direction="left-to-right" evidence="24">
        <dbReference type="Rhea" id="RHEA:10869"/>
    </physiologicalReaction>
</comment>
<evidence type="ECO:0000256" key="24">
    <source>
        <dbReference type="ARBA" id="ARBA00048634"/>
    </source>
</evidence>
<dbReference type="STRING" id="451379.A0A0N5AH49"/>
<evidence type="ECO:0000256" key="30">
    <source>
        <dbReference type="PIRSR" id="PIRSR000439-1"/>
    </source>
</evidence>
<keyword evidence="16 29" id="KW-0012">Acyltransferase</keyword>
<evidence type="ECO:0000256" key="8">
    <source>
        <dbReference type="ARBA" id="ARBA00004477"/>
    </source>
</evidence>
<evidence type="ECO:0000256" key="22">
    <source>
        <dbReference type="ARBA" id="ARBA00048135"/>
    </source>
</evidence>
<keyword evidence="14 32" id="KW-1133">Transmembrane helix</keyword>
<evidence type="ECO:0000256" key="25">
    <source>
        <dbReference type="ARBA" id="ARBA00048728"/>
    </source>
</evidence>
<evidence type="ECO:0000256" key="32">
    <source>
        <dbReference type="SAM" id="Phobius"/>
    </source>
</evidence>
<evidence type="ECO:0000256" key="2">
    <source>
        <dbReference type="ARBA" id="ARBA00000633"/>
    </source>
</evidence>
<keyword evidence="11 29" id="KW-0808">Transferase</keyword>
<evidence type="ECO:0000256" key="11">
    <source>
        <dbReference type="ARBA" id="ARBA00022679"/>
    </source>
</evidence>
<dbReference type="Pfam" id="PF03062">
    <property type="entry name" value="MBOAT"/>
    <property type="match status" value="1"/>
</dbReference>
<dbReference type="InterPro" id="IPR014371">
    <property type="entry name" value="Oat_ACAT_DAG_ARE"/>
</dbReference>
<evidence type="ECO:0000256" key="5">
    <source>
        <dbReference type="ARBA" id="ARBA00001313"/>
    </source>
</evidence>
<dbReference type="GO" id="GO:0004144">
    <property type="term" value="F:diacylglycerol O-acyltransferase activity"/>
    <property type="evidence" value="ECO:0007669"/>
    <property type="project" value="UniProtKB-EC"/>
</dbReference>
<feature type="active site" evidence="30">
    <location>
        <position position="426"/>
    </location>
</feature>
<comment type="catalytic activity">
    <reaction evidence="26">
        <text>hexadecan-1-ol + hexadecanoyl-CoA = hexadecyl hexadecanoate + CoA</text>
        <dbReference type="Rhea" id="RHEA:38167"/>
        <dbReference type="ChEBI" id="CHEBI:16125"/>
        <dbReference type="ChEBI" id="CHEBI:57287"/>
        <dbReference type="ChEBI" id="CHEBI:57379"/>
        <dbReference type="ChEBI" id="CHEBI:75584"/>
    </reaction>
    <physiologicalReaction direction="left-to-right" evidence="26">
        <dbReference type="Rhea" id="RHEA:38168"/>
    </physiologicalReaction>
</comment>
<name>A0A0N5AH49_9BILA</name>
<evidence type="ECO:0000256" key="7">
    <source>
        <dbReference type="ARBA" id="ARBA00001764"/>
    </source>
</evidence>
<dbReference type="InterPro" id="IPR027251">
    <property type="entry name" value="Diacylglycerol_acylTrfase1"/>
</dbReference>
<comment type="subunit">
    <text evidence="17">Homodimer or homotetramer; both forms have similar enzymatic activities.</text>
</comment>
<dbReference type="PANTHER" id="PTHR10408">
    <property type="entry name" value="STEROL O-ACYLTRANSFERASE"/>
    <property type="match status" value="1"/>
</dbReference>
<organism evidence="33 34">
    <name type="scientific">Syphacia muris</name>
    <dbReference type="NCBI Taxonomy" id="451379"/>
    <lineage>
        <taxon>Eukaryota</taxon>
        <taxon>Metazoa</taxon>
        <taxon>Ecdysozoa</taxon>
        <taxon>Nematoda</taxon>
        <taxon>Chromadorea</taxon>
        <taxon>Rhabditida</taxon>
        <taxon>Spirurina</taxon>
        <taxon>Oxyuridomorpha</taxon>
        <taxon>Oxyuroidea</taxon>
        <taxon>Oxyuridae</taxon>
        <taxon>Syphacia</taxon>
    </lineage>
</organism>
<evidence type="ECO:0000256" key="31">
    <source>
        <dbReference type="SAM" id="MobiDB-lite"/>
    </source>
</evidence>
<dbReference type="Proteomes" id="UP000046393">
    <property type="component" value="Unplaced"/>
</dbReference>
<feature type="transmembrane region" description="Helical" evidence="32">
    <location>
        <begin position="167"/>
        <end position="187"/>
    </location>
</feature>
<comment type="catalytic activity">
    <reaction evidence="4">
        <text>hexadecane-1,2-diol + 2 hexadecanoyl-CoA = 1,2-O,O-dihexadecanoyl-1,2-hexadecanediol + 2 CoA</text>
        <dbReference type="Rhea" id="RHEA:38211"/>
        <dbReference type="ChEBI" id="CHEBI:57287"/>
        <dbReference type="ChEBI" id="CHEBI:57379"/>
        <dbReference type="ChEBI" id="CHEBI:75586"/>
        <dbReference type="ChEBI" id="CHEBI:75608"/>
    </reaction>
    <physiologicalReaction direction="left-to-right" evidence="4">
        <dbReference type="Rhea" id="RHEA:38212"/>
    </physiologicalReaction>
</comment>
<keyword evidence="15 29" id="KW-0472">Membrane</keyword>
<evidence type="ECO:0000256" key="21">
    <source>
        <dbReference type="ARBA" id="ARBA00048096"/>
    </source>
</evidence>
<feature type="transmembrane region" description="Helical" evidence="32">
    <location>
        <begin position="136"/>
        <end position="155"/>
    </location>
</feature>
<comment type="subcellular location">
    <subcellularLocation>
        <location evidence="8 29">Endoplasmic reticulum membrane</location>
        <topology evidence="8 29">Multi-pass membrane protein</topology>
    </subcellularLocation>
</comment>
<dbReference type="GO" id="GO:0050252">
    <property type="term" value="F:retinol O-fatty-acyltransferase activity"/>
    <property type="evidence" value="ECO:0007669"/>
    <property type="project" value="UniProtKB-EC"/>
</dbReference>
<evidence type="ECO:0000256" key="6">
    <source>
        <dbReference type="ARBA" id="ARBA00001349"/>
    </source>
</evidence>
<keyword evidence="33" id="KW-1185">Reference proteome</keyword>
<comment type="catalytic activity">
    <reaction evidence="21">
        <text>2,3-di-(9Z)-octadecenoyl-sn-glycerol + (9Z)-octadecenoyl-CoA = 1,2,3-tri-(9Z-octadecenoyl)-glycerol + CoA</text>
        <dbReference type="Rhea" id="RHEA:38439"/>
        <dbReference type="ChEBI" id="CHEBI:53753"/>
        <dbReference type="ChEBI" id="CHEBI:57287"/>
        <dbReference type="ChEBI" id="CHEBI:57387"/>
        <dbReference type="ChEBI" id="CHEBI:75824"/>
    </reaction>
    <physiologicalReaction direction="left-to-right" evidence="21">
        <dbReference type="Rhea" id="RHEA:38440"/>
    </physiologicalReaction>
</comment>
<feature type="transmembrane region" description="Helical" evidence="32">
    <location>
        <begin position="91"/>
        <end position="109"/>
    </location>
</feature>
<dbReference type="InterPro" id="IPR004299">
    <property type="entry name" value="MBOAT_fam"/>
</dbReference>
<evidence type="ECO:0000256" key="26">
    <source>
        <dbReference type="ARBA" id="ARBA00048907"/>
    </source>
</evidence>
<comment type="catalytic activity">
    <reaction evidence="18">
        <text>1,2-di-(9Z-octadecenoyl)-sn-glycerol + (9Z)-octadecenoyl-CoA = 1,2,3-tri-(9Z-octadecenoyl)-glycerol + CoA</text>
        <dbReference type="Rhea" id="RHEA:38219"/>
        <dbReference type="ChEBI" id="CHEBI:52333"/>
        <dbReference type="ChEBI" id="CHEBI:53753"/>
        <dbReference type="ChEBI" id="CHEBI:57287"/>
        <dbReference type="ChEBI" id="CHEBI:57387"/>
    </reaction>
    <physiologicalReaction direction="left-to-right" evidence="18">
        <dbReference type="Rhea" id="RHEA:38220"/>
    </physiologicalReaction>
</comment>
<comment type="catalytic activity">
    <reaction evidence="5">
        <text>2-(9Z-octadecenoyl)-glycerol + hexadecanoyl-CoA = 1-hexadecanoyl-2-(9Z-octadecenoyl)-sn-glycerol + CoA</text>
        <dbReference type="Rhea" id="RHEA:38071"/>
        <dbReference type="ChEBI" id="CHEBI:57287"/>
        <dbReference type="ChEBI" id="CHEBI:57379"/>
        <dbReference type="ChEBI" id="CHEBI:73990"/>
        <dbReference type="ChEBI" id="CHEBI:75466"/>
    </reaction>
    <physiologicalReaction direction="left-to-right" evidence="5">
        <dbReference type="Rhea" id="RHEA:38072"/>
    </physiologicalReaction>
</comment>
<dbReference type="PANTHER" id="PTHR10408:SF7">
    <property type="entry name" value="DIACYLGLYCEROL O-ACYLTRANSFERASE 1"/>
    <property type="match status" value="1"/>
</dbReference>
<evidence type="ECO:0000313" key="33">
    <source>
        <dbReference type="Proteomes" id="UP000046393"/>
    </source>
</evidence>
<dbReference type="GO" id="GO:0005789">
    <property type="term" value="C:endoplasmic reticulum membrane"/>
    <property type="evidence" value="ECO:0007669"/>
    <property type="project" value="UniProtKB-SubCell"/>
</dbReference>
<dbReference type="PIRSF" id="PIRSF000439">
    <property type="entry name" value="Oat_ACAT_DAG_ARE"/>
    <property type="match status" value="1"/>
</dbReference>
<dbReference type="PIRSF" id="PIRSF500231">
    <property type="entry name" value="Oat_dag"/>
    <property type="match status" value="1"/>
</dbReference>
<evidence type="ECO:0000256" key="18">
    <source>
        <dbReference type="ARBA" id="ARBA00047367"/>
    </source>
</evidence>
<comment type="similarity">
    <text evidence="10 29">Belongs to the membrane-bound acyltransferase family. Sterol o-acyltransferase subfamily.</text>
</comment>
<comment type="catalytic activity">
    <reaction evidence="27">
        <text>1-(9Z-octadecenoyl)-glycerol + (9Z)-octadecenoyl-CoA = 1,2-di-(9Z-octadecenoyl)-glycerol + CoA</text>
        <dbReference type="Rhea" id="RHEA:37915"/>
        <dbReference type="ChEBI" id="CHEBI:52323"/>
        <dbReference type="ChEBI" id="CHEBI:57287"/>
        <dbReference type="ChEBI" id="CHEBI:57387"/>
        <dbReference type="ChEBI" id="CHEBI:75342"/>
    </reaction>
    <physiologicalReaction direction="left-to-right" evidence="27">
        <dbReference type="Rhea" id="RHEA:37916"/>
    </physiologicalReaction>
</comment>
<comment type="catalytic activity">
    <reaction evidence="3">
        <text>13-cis-retinol + hexadecanoyl-CoA = 13-cis-retinyl hexadecanoate + CoA</text>
        <dbReference type="Rhea" id="RHEA:55296"/>
        <dbReference type="ChEBI" id="CHEBI:45479"/>
        <dbReference type="ChEBI" id="CHEBI:57287"/>
        <dbReference type="ChEBI" id="CHEBI:57379"/>
        <dbReference type="ChEBI" id="CHEBI:138722"/>
    </reaction>
    <physiologicalReaction direction="left-to-right" evidence="3">
        <dbReference type="Rhea" id="RHEA:55297"/>
    </physiologicalReaction>
</comment>
<keyword evidence="12 32" id="KW-0812">Transmembrane</keyword>
<evidence type="ECO:0000256" key="15">
    <source>
        <dbReference type="ARBA" id="ARBA00023136"/>
    </source>
</evidence>
<evidence type="ECO:0000313" key="34">
    <source>
        <dbReference type="WBParaSite" id="SMUV_0000368701-mRNA-1"/>
    </source>
</evidence>
<dbReference type="WBParaSite" id="SMUV_0000368701-mRNA-1">
    <property type="protein sequence ID" value="SMUV_0000368701-mRNA-1"/>
    <property type="gene ID" value="SMUV_0000368701"/>
</dbReference>